<feature type="transmembrane region" description="Helical" evidence="1">
    <location>
        <begin position="332"/>
        <end position="355"/>
    </location>
</feature>
<proteinExistence type="predicted"/>
<feature type="transmembrane region" description="Helical" evidence="1">
    <location>
        <begin position="449"/>
        <end position="470"/>
    </location>
</feature>
<dbReference type="AlphaFoldDB" id="A0A7S1ECE9"/>
<evidence type="ECO:0000313" key="2">
    <source>
        <dbReference type="EMBL" id="CAD8971108.1"/>
    </source>
</evidence>
<gene>
    <name evidence="2" type="ORF">HAND00432_LOCUS22107</name>
</gene>
<feature type="transmembrane region" description="Helical" evidence="1">
    <location>
        <begin position="424"/>
        <end position="443"/>
    </location>
</feature>
<keyword evidence="1" id="KW-1133">Transmembrane helix</keyword>
<reference evidence="2" key="1">
    <citation type="submission" date="2021-01" db="EMBL/GenBank/DDBJ databases">
        <authorList>
            <person name="Corre E."/>
            <person name="Pelletier E."/>
            <person name="Niang G."/>
            <person name="Scheremetjew M."/>
            <person name="Finn R."/>
            <person name="Kale V."/>
            <person name="Holt S."/>
            <person name="Cochrane G."/>
            <person name="Meng A."/>
            <person name="Brown T."/>
            <person name="Cohen L."/>
        </authorList>
    </citation>
    <scope>NUCLEOTIDE SEQUENCE</scope>
    <source>
        <strain evidence="2">CCMP644</strain>
    </source>
</reference>
<keyword evidence="1" id="KW-0472">Membrane</keyword>
<name>A0A7S1ECE9_HEMAN</name>
<protein>
    <submittedName>
        <fullName evidence="2">Uncharacterized protein</fullName>
    </submittedName>
</protein>
<sequence>MEEHLEGLCRMAGLGLSDCLDRKWQLVVSQGSDNAYKSSSHSSLFFATHAVTACMSRCRTQAFVFLVSVVLLSVSACSAAMFSFNTGKYAFGPYKHFRLETMLTRNGSVGREITSPGISTFGIIGSSRCTSAGSTIPMGARREDHSHHFVPAAEDSDIVEPSFTVSVGTSAIVSYAKGRGMAGWYFDTPGSMGVGGDGMDGMDQSADASMGHDHEADPSMGQGMDFATVLDQHPAYFNVWATNEDFDISEPSCALGRETGEWWEGGDESRWCGATWKRVGAPLWRYRGGLYLSYNRNETRYWDFVQLPIELSTSEEGSREVFVLPPAYGESLWTHVFAPFFQGSCFLLACIVARLGDRFKLLPPSNLVLAAGSLLAAFFNFIGVFYAASSGLAHLAVEQALKGGSTMILFATFYWQGPRFVYGLWAYSVADAVTWGIMCYWLFHDAFARLAIASLLTLCHALPISLLRIYHLRHSKLLLRGDQVQYDALWESLCRSEDGLACIQHLRKVVEMIGLDKDNYCRQLNRQRADRLSAPLKEQYISMAHTQPIHHIFWDIRHWCMPNRPDKESGVSSFNQLFTASSVANLLLCDLVQSWAHRCEGMFMVEDGEDGSSDARFMKWVDILRHRPEYIPRVRRCTMKRHSRAMEKLLRSYGNNPSHLLDVARGCIVFESLAQLTNCLGVMITDSNVRVERIKNRLDIEYDSDESAGYRDVCINLRVINKTAQALGAELHVCEVQLLTLEFAKLKTADGHKRYVQSRNDRGT</sequence>
<dbReference type="EMBL" id="HBFX01036698">
    <property type="protein sequence ID" value="CAD8971108.1"/>
    <property type="molecule type" value="Transcribed_RNA"/>
</dbReference>
<organism evidence="2">
    <name type="scientific">Hemiselmis andersenii</name>
    <name type="common">Cryptophyte alga</name>
    <dbReference type="NCBI Taxonomy" id="464988"/>
    <lineage>
        <taxon>Eukaryota</taxon>
        <taxon>Cryptophyceae</taxon>
        <taxon>Cryptomonadales</taxon>
        <taxon>Hemiselmidaceae</taxon>
        <taxon>Hemiselmis</taxon>
    </lineage>
</organism>
<feature type="transmembrane region" description="Helical" evidence="1">
    <location>
        <begin position="62"/>
        <end position="84"/>
    </location>
</feature>
<evidence type="ECO:0000256" key="1">
    <source>
        <dbReference type="SAM" id="Phobius"/>
    </source>
</evidence>
<accession>A0A7S1ECE9</accession>
<feature type="transmembrane region" description="Helical" evidence="1">
    <location>
        <begin position="367"/>
        <end position="388"/>
    </location>
</feature>
<keyword evidence="1" id="KW-0812">Transmembrane</keyword>